<sequence length="113" mass="12545">MRGSVAFSTSRTAASRPPALRSFYNTPRFIFLSWTALVFSAGFGYYIAKARNTAKAHDFLRKARIEQAQQSGTVSDAELQQIAQQQSQRKVSSNEKSPAQSLAAAFARQKERV</sequence>
<dbReference type="RefSeq" id="XP_013245187.1">
    <property type="nucleotide sequence ID" value="XM_013389733.1"/>
</dbReference>
<evidence type="ECO:0000256" key="1">
    <source>
        <dbReference type="SAM" id="MobiDB-lite"/>
    </source>
</evidence>
<evidence type="ECO:0000313" key="3">
    <source>
        <dbReference type="EMBL" id="KDN52335.1"/>
    </source>
</evidence>
<comment type="caution">
    <text evidence="3">The sequence shown here is derived from an EMBL/GenBank/DDBJ whole genome shotgun (WGS) entry which is preliminary data.</text>
</comment>
<reference evidence="3 4" key="1">
    <citation type="submission" date="2014-05" db="EMBL/GenBank/DDBJ databases">
        <title>Draft genome sequence of a rare smut relative, Tilletiaria anomala UBC 951.</title>
        <authorList>
            <consortium name="DOE Joint Genome Institute"/>
            <person name="Toome M."/>
            <person name="Kuo A."/>
            <person name="Henrissat B."/>
            <person name="Lipzen A."/>
            <person name="Tritt A."/>
            <person name="Yoshinaga Y."/>
            <person name="Zane M."/>
            <person name="Barry K."/>
            <person name="Grigoriev I.V."/>
            <person name="Spatafora J.W."/>
            <person name="Aimea M.C."/>
        </authorList>
    </citation>
    <scope>NUCLEOTIDE SEQUENCE [LARGE SCALE GENOMIC DNA]</scope>
    <source>
        <strain evidence="3 4">UBC 951</strain>
    </source>
</reference>
<name>A0A066WP27_TILAU</name>
<protein>
    <submittedName>
        <fullName evidence="3">Uncharacterized protein</fullName>
    </submittedName>
</protein>
<keyword evidence="2" id="KW-1133">Transmembrane helix</keyword>
<keyword evidence="4" id="KW-1185">Reference proteome</keyword>
<accession>A0A066WP27</accession>
<keyword evidence="2" id="KW-0472">Membrane</keyword>
<feature type="region of interest" description="Disordered" evidence="1">
    <location>
        <begin position="76"/>
        <end position="113"/>
    </location>
</feature>
<keyword evidence="2" id="KW-0812">Transmembrane</keyword>
<dbReference type="GeneID" id="25265881"/>
<evidence type="ECO:0000256" key="2">
    <source>
        <dbReference type="SAM" id="Phobius"/>
    </source>
</evidence>
<feature type="compositionally biased region" description="Polar residues" evidence="1">
    <location>
        <begin position="89"/>
        <end position="100"/>
    </location>
</feature>
<gene>
    <name evidence="3" type="ORF">K437DRAFT_266698</name>
</gene>
<feature type="transmembrane region" description="Helical" evidence="2">
    <location>
        <begin position="29"/>
        <end position="48"/>
    </location>
</feature>
<proteinExistence type="predicted"/>
<dbReference type="HOGENOM" id="CLU_2135266_0_0_1"/>
<dbReference type="AlphaFoldDB" id="A0A066WP27"/>
<dbReference type="OrthoDB" id="2551977at2759"/>
<dbReference type="Proteomes" id="UP000027361">
    <property type="component" value="Unassembled WGS sequence"/>
</dbReference>
<dbReference type="InParanoid" id="A0A066WP27"/>
<evidence type="ECO:0000313" key="4">
    <source>
        <dbReference type="Proteomes" id="UP000027361"/>
    </source>
</evidence>
<organism evidence="3 4">
    <name type="scientific">Tilletiaria anomala (strain ATCC 24038 / CBS 436.72 / UBC 951)</name>
    <dbReference type="NCBI Taxonomy" id="1037660"/>
    <lineage>
        <taxon>Eukaryota</taxon>
        <taxon>Fungi</taxon>
        <taxon>Dikarya</taxon>
        <taxon>Basidiomycota</taxon>
        <taxon>Ustilaginomycotina</taxon>
        <taxon>Exobasidiomycetes</taxon>
        <taxon>Georgefischeriales</taxon>
        <taxon>Tilletiariaceae</taxon>
        <taxon>Tilletiaria</taxon>
    </lineage>
</organism>
<dbReference type="EMBL" id="JMSN01000011">
    <property type="protein sequence ID" value="KDN52335.1"/>
    <property type="molecule type" value="Genomic_DNA"/>
</dbReference>